<evidence type="ECO:0000313" key="2">
    <source>
        <dbReference type="EMBL" id="CAB3982069.1"/>
    </source>
</evidence>
<gene>
    <name evidence="2" type="ORF">PACLA_8A066310</name>
</gene>
<protein>
    <submittedName>
        <fullName evidence="2">Uncharacterized protein</fullName>
    </submittedName>
</protein>
<keyword evidence="3" id="KW-1185">Reference proteome</keyword>
<accession>A0A7D9DD85</accession>
<proteinExistence type="predicted"/>
<evidence type="ECO:0000313" key="3">
    <source>
        <dbReference type="Proteomes" id="UP001152795"/>
    </source>
</evidence>
<feature type="region of interest" description="Disordered" evidence="1">
    <location>
        <begin position="1"/>
        <end position="20"/>
    </location>
</feature>
<evidence type="ECO:0000256" key="1">
    <source>
        <dbReference type="SAM" id="MobiDB-lite"/>
    </source>
</evidence>
<sequence length="136" mass="15242">MKHSTRYQQQVYDDTTQQQKTKKARDVLNNKLAPDIFGEADIIVSEDRESVLAVSDGDEFELRPAIGDICVLLDGASTADDVAFFIANVARLASGKVWKERIESLFYPIDIAYNYSERAYELRTGAKDICNAVKGM</sequence>
<feature type="compositionally biased region" description="Low complexity" evidence="1">
    <location>
        <begin position="7"/>
        <end position="19"/>
    </location>
</feature>
<name>A0A7D9DD85_PARCT</name>
<dbReference type="AlphaFoldDB" id="A0A7D9DD85"/>
<dbReference type="EMBL" id="CACRXK020000460">
    <property type="protein sequence ID" value="CAB3982069.1"/>
    <property type="molecule type" value="Genomic_DNA"/>
</dbReference>
<reference evidence="2" key="1">
    <citation type="submission" date="2020-04" db="EMBL/GenBank/DDBJ databases">
        <authorList>
            <person name="Alioto T."/>
            <person name="Alioto T."/>
            <person name="Gomez Garrido J."/>
        </authorList>
    </citation>
    <scope>NUCLEOTIDE SEQUENCE</scope>
    <source>
        <strain evidence="2">A484AB</strain>
    </source>
</reference>
<organism evidence="2 3">
    <name type="scientific">Paramuricea clavata</name>
    <name type="common">Red gorgonian</name>
    <name type="synonym">Violescent sea-whip</name>
    <dbReference type="NCBI Taxonomy" id="317549"/>
    <lineage>
        <taxon>Eukaryota</taxon>
        <taxon>Metazoa</taxon>
        <taxon>Cnidaria</taxon>
        <taxon>Anthozoa</taxon>
        <taxon>Octocorallia</taxon>
        <taxon>Malacalcyonacea</taxon>
        <taxon>Plexauridae</taxon>
        <taxon>Paramuricea</taxon>
    </lineage>
</organism>
<dbReference type="Proteomes" id="UP001152795">
    <property type="component" value="Unassembled WGS sequence"/>
</dbReference>
<comment type="caution">
    <text evidence="2">The sequence shown here is derived from an EMBL/GenBank/DDBJ whole genome shotgun (WGS) entry which is preliminary data.</text>
</comment>